<dbReference type="Gene3D" id="1.20.1280.50">
    <property type="match status" value="1"/>
</dbReference>
<evidence type="ECO:0000313" key="2">
    <source>
        <dbReference type="EMBL" id="KIK25314.1"/>
    </source>
</evidence>
<evidence type="ECO:0000256" key="1">
    <source>
        <dbReference type="SAM" id="Coils"/>
    </source>
</evidence>
<dbReference type="HOGENOM" id="CLU_023752_0_0_1"/>
<keyword evidence="1" id="KW-0175">Coiled coil</keyword>
<keyword evidence="3" id="KW-1185">Reference proteome</keyword>
<organism evidence="2 3">
    <name type="scientific">Pisolithus microcarpus 441</name>
    <dbReference type="NCBI Taxonomy" id="765257"/>
    <lineage>
        <taxon>Eukaryota</taxon>
        <taxon>Fungi</taxon>
        <taxon>Dikarya</taxon>
        <taxon>Basidiomycota</taxon>
        <taxon>Agaricomycotina</taxon>
        <taxon>Agaricomycetes</taxon>
        <taxon>Agaricomycetidae</taxon>
        <taxon>Boletales</taxon>
        <taxon>Sclerodermatineae</taxon>
        <taxon>Pisolithaceae</taxon>
        <taxon>Pisolithus</taxon>
    </lineage>
</organism>
<evidence type="ECO:0008006" key="4">
    <source>
        <dbReference type="Google" id="ProtNLM"/>
    </source>
</evidence>
<reference evidence="3" key="2">
    <citation type="submission" date="2015-01" db="EMBL/GenBank/DDBJ databases">
        <title>Evolutionary Origins and Diversification of the Mycorrhizal Mutualists.</title>
        <authorList>
            <consortium name="DOE Joint Genome Institute"/>
            <consortium name="Mycorrhizal Genomics Consortium"/>
            <person name="Kohler A."/>
            <person name="Kuo A."/>
            <person name="Nagy L.G."/>
            <person name="Floudas D."/>
            <person name="Copeland A."/>
            <person name="Barry K.W."/>
            <person name="Cichocki N."/>
            <person name="Veneault-Fourrey C."/>
            <person name="LaButti K."/>
            <person name="Lindquist E.A."/>
            <person name="Lipzen A."/>
            <person name="Lundell T."/>
            <person name="Morin E."/>
            <person name="Murat C."/>
            <person name="Riley R."/>
            <person name="Ohm R."/>
            <person name="Sun H."/>
            <person name="Tunlid A."/>
            <person name="Henrissat B."/>
            <person name="Grigoriev I.V."/>
            <person name="Hibbett D.S."/>
            <person name="Martin F."/>
        </authorList>
    </citation>
    <scope>NUCLEOTIDE SEQUENCE [LARGE SCALE GENOMIC DNA]</scope>
    <source>
        <strain evidence="3">441</strain>
    </source>
</reference>
<dbReference type="STRING" id="765257.A0A0C9ZH28"/>
<dbReference type="OrthoDB" id="3237072at2759"/>
<reference evidence="2 3" key="1">
    <citation type="submission" date="2014-04" db="EMBL/GenBank/DDBJ databases">
        <authorList>
            <consortium name="DOE Joint Genome Institute"/>
            <person name="Kuo A."/>
            <person name="Kohler A."/>
            <person name="Costa M.D."/>
            <person name="Nagy L.G."/>
            <person name="Floudas D."/>
            <person name="Copeland A."/>
            <person name="Barry K.W."/>
            <person name="Cichocki N."/>
            <person name="Veneault-Fourrey C."/>
            <person name="LaButti K."/>
            <person name="Lindquist E.A."/>
            <person name="Lipzen A."/>
            <person name="Lundell T."/>
            <person name="Morin E."/>
            <person name="Murat C."/>
            <person name="Sun H."/>
            <person name="Tunlid A."/>
            <person name="Henrissat B."/>
            <person name="Grigoriev I.V."/>
            <person name="Hibbett D.S."/>
            <person name="Martin F."/>
            <person name="Nordberg H.P."/>
            <person name="Cantor M.N."/>
            <person name="Hua S.X."/>
        </authorList>
    </citation>
    <scope>NUCLEOTIDE SEQUENCE [LARGE SCALE GENOMIC DNA]</scope>
    <source>
        <strain evidence="2 3">441</strain>
    </source>
</reference>
<evidence type="ECO:0000313" key="3">
    <source>
        <dbReference type="Proteomes" id="UP000054018"/>
    </source>
</evidence>
<accession>A0A0C9ZH28</accession>
<proteinExistence type="predicted"/>
<dbReference type="AlphaFoldDB" id="A0A0C9ZH28"/>
<dbReference type="EMBL" id="KN833709">
    <property type="protein sequence ID" value="KIK25314.1"/>
    <property type="molecule type" value="Genomic_DNA"/>
</dbReference>
<dbReference type="Proteomes" id="UP000054018">
    <property type="component" value="Unassembled WGS sequence"/>
</dbReference>
<feature type="coiled-coil region" evidence="1">
    <location>
        <begin position="7"/>
        <end position="44"/>
    </location>
</feature>
<gene>
    <name evidence="2" type="ORF">PISMIDRAFT_349377</name>
</gene>
<name>A0A0C9ZH28_9AGAM</name>
<protein>
    <recommendedName>
        <fullName evidence="4">F-box domain-containing protein</fullName>
    </recommendedName>
</protein>
<sequence length="311" mass="35087">MSSASVHAIITDELNEARAVLAALERQEQELLDQLRRVHLARQAQRAKVEELVRQFPEPPISRLPNELLLRIFKLLLGAATLEDGVRSSDLQLSRKQGLAGVSCHWRDVILNSPCLWTTIMVTPVCRTASMKVHLQRSSQFALDLFAILIPHAHRWRSFAIRDIVRETYIYAILDELQQLSFPSLTRVSLSNVPISPPEELAPKPVFLRQETCRRLKYLNLVGAFTDAADLQIPLSVTTVSLDFGFDLLEEEQHWIPALFTSLSCLQLTSLTLAGYIDTSNYHLPPNSIQLPLLEKFAAGVNHPKKKYLPG</sequence>